<dbReference type="RefSeq" id="WP_160165128.1">
    <property type="nucleotide sequence ID" value="NZ_CP053627.1"/>
</dbReference>
<reference evidence="2" key="2">
    <citation type="submission" date="2021-11" db="EMBL/GenBank/DDBJ databases">
        <title>Genome sequence of Xylella taiwanensis PLS432.</title>
        <authorList>
            <person name="Weng L.-W."/>
            <person name="Su C.-C."/>
            <person name="Tsai C.-W."/>
            <person name="Kuo C.-H."/>
        </authorList>
    </citation>
    <scope>NUCLEOTIDE SEQUENCE</scope>
    <source>
        <strain evidence="2">PLS432</strain>
    </source>
</reference>
<dbReference type="PATRIC" id="fig|1444770.3.peg.668"/>
<evidence type="ECO:0000313" key="3">
    <source>
        <dbReference type="Proteomes" id="UP000020406"/>
    </source>
</evidence>
<reference evidence="1 3" key="1">
    <citation type="journal article" date="2014" name="Genome Announc.">
        <title>Draft Genome Sequence of Xylella fastidiosa Pear Leaf Scorch Strain in Taiwan.</title>
        <authorList>
            <person name="Su C.C."/>
            <person name="Deng W.L."/>
            <person name="Jan F.J."/>
            <person name="Chang C.J."/>
            <person name="Huang H."/>
            <person name="Chen J."/>
        </authorList>
    </citation>
    <scope>NUCLEOTIDE SEQUENCE [LARGE SCALE GENOMIC DNA]</scope>
    <source>
        <strain evidence="1 3">PLS229</strain>
    </source>
</reference>
<name>Z9JL37_9GAMM</name>
<proteinExistence type="predicted"/>
<protein>
    <submittedName>
        <fullName evidence="1">Uncharacterized protein</fullName>
    </submittedName>
</protein>
<accession>Z9JL37</accession>
<comment type="caution">
    <text evidence="1">The sequence shown here is derived from an EMBL/GenBank/DDBJ whole genome shotgun (WGS) entry which is preliminary data.</text>
</comment>
<dbReference type="EMBL" id="JAJPPU010000001">
    <property type="protein sequence ID" value="MCD8472362.1"/>
    <property type="molecule type" value="Genomic_DNA"/>
</dbReference>
<dbReference type="Proteomes" id="UP000020406">
    <property type="component" value="Unassembled WGS sequence"/>
</dbReference>
<dbReference type="AlphaFoldDB" id="Z9JL37"/>
<gene>
    <name evidence="1" type="ORF">AF72_02760</name>
    <name evidence="2" type="ORF">LPH55_02460</name>
</gene>
<evidence type="ECO:0000313" key="4">
    <source>
        <dbReference type="Proteomes" id="UP001430701"/>
    </source>
</evidence>
<organism evidence="1 3">
    <name type="scientific">Xylella taiwanensis</name>
    <dbReference type="NCBI Taxonomy" id="1444770"/>
    <lineage>
        <taxon>Bacteria</taxon>
        <taxon>Pseudomonadati</taxon>
        <taxon>Pseudomonadota</taxon>
        <taxon>Gammaproteobacteria</taxon>
        <taxon>Lysobacterales</taxon>
        <taxon>Lysobacteraceae</taxon>
        <taxon>Xylella</taxon>
    </lineage>
</organism>
<evidence type="ECO:0000313" key="1">
    <source>
        <dbReference type="EMBL" id="EWS79105.1"/>
    </source>
</evidence>
<evidence type="ECO:0000313" key="2">
    <source>
        <dbReference type="EMBL" id="MCD8472362.1"/>
    </source>
</evidence>
<keyword evidence="4" id="KW-1185">Reference proteome</keyword>
<dbReference type="EMBL" id="JDSQ01000003">
    <property type="protein sequence ID" value="EWS79105.1"/>
    <property type="molecule type" value="Genomic_DNA"/>
</dbReference>
<sequence>MLIVFDLLGSDNGWPGMVLTAFHPLIGDACTVDAVARSSAVTTLGTTVLATPR</sequence>
<dbReference type="GeneID" id="68901379"/>
<dbReference type="Proteomes" id="UP001430701">
    <property type="component" value="Unassembled WGS sequence"/>
</dbReference>